<dbReference type="EMBL" id="LNXT01000019">
    <property type="protein sequence ID" value="KTC71640.1"/>
    <property type="molecule type" value="Genomic_DNA"/>
</dbReference>
<dbReference type="EMBL" id="UGNW01000001">
    <property type="protein sequence ID" value="STX32522.1"/>
    <property type="molecule type" value="Genomic_DNA"/>
</dbReference>
<organism evidence="2 4">
    <name type="scientific">Legionella birminghamensis</name>
    <dbReference type="NCBI Taxonomy" id="28083"/>
    <lineage>
        <taxon>Bacteria</taxon>
        <taxon>Pseudomonadati</taxon>
        <taxon>Pseudomonadota</taxon>
        <taxon>Gammaproteobacteria</taxon>
        <taxon>Legionellales</taxon>
        <taxon>Legionellaceae</taxon>
        <taxon>Legionella</taxon>
    </lineage>
</organism>
<accession>A0A378ICP0</accession>
<name>A0A378ICP0_9GAMM</name>
<protein>
    <submittedName>
        <fullName evidence="2">Uncharacterized protein</fullName>
    </submittedName>
</protein>
<evidence type="ECO:0000313" key="2">
    <source>
        <dbReference type="EMBL" id="STX32522.1"/>
    </source>
</evidence>
<proteinExistence type="predicted"/>
<dbReference type="RefSeq" id="WP_058523557.1">
    <property type="nucleotide sequence ID" value="NZ_CAAAHV010000001.1"/>
</dbReference>
<dbReference type="Proteomes" id="UP000054735">
    <property type="component" value="Unassembled WGS sequence"/>
</dbReference>
<evidence type="ECO:0000313" key="3">
    <source>
        <dbReference type="Proteomes" id="UP000054735"/>
    </source>
</evidence>
<reference evidence="1 3" key="1">
    <citation type="submission" date="2015-11" db="EMBL/GenBank/DDBJ databases">
        <title>Genomic analysis of 38 Legionella species identifies large and diverse effector repertoires.</title>
        <authorList>
            <person name="Burstein D."/>
            <person name="Amaro F."/>
            <person name="Zusman T."/>
            <person name="Lifshitz Z."/>
            <person name="Cohen O."/>
            <person name="Gilbert J.A."/>
            <person name="Pupko T."/>
            <person name="Shuman H.A."/>
            <person name="Segal G."/>
        </authorList>
    </citation>
    <scope>NUCLEOTIDE SEQUENCE [LARGE SCALE GENOMIC DNA]</scope>
    <source>
        <strain evidence="1 3">CDC#1407-AL-14</strain>
    </source>
</reference>
<dbReference type="AlphaFoldDB" id="A0A378ICP0"/>
<reference evidence="2 4" key="2">
    <citation type="submission" date="2018-06" db="EMBL/GenBank/DDBJ databases">
        <authorList>
            <consortium name="Pathogen Informatics"/>
            <person name="Doyle S."/>
        </authorList>
    </citation>
    <scope>NUCLEOTIDE SEQUENCE [LARGE SCALE GENOMIC DNA]</scope>
    <source>
        <strain evidence="2 4">NCTC12437</strain>
    </source>
</reference>
<keyword evidence="3" id="KW-1185">Reference proteome</keyword>
<dbReference type="Proteomes" id="UP000255066">
    <property type="component" value="Unassembled WGS sequence"/>
</dbReference>
<evidence type="ECO:0000313" key="4">
    <source>
        <dbReference type="Proteomes" id="UP000255066"/>
    </source>
</evidence>
<gene>
    <name evidence="1" type="ORF">Lbir_1495</name>
    <name evidence="2" type="ORF">NCTC12437_02313</name>
</gene>
<dbReference type="OrthoDB" id="5649492at2"/>
<sequence>MTSINLIAKNRIPESYRSVVGFYPDVILFQLNQHQFQTKWQQLARAPYIYTNGFSLRPAGWFRYYFESFKGWLGFTNHCNPQLLQLSLRKLAYYGYLHGYQPIHQIVKYPLGSGFLSVVNQERNPANSLQLQTDLINYYSEHSFYFPQFEMMAGVASPSRFGTSFATLGLCDLVPCLDPQDNHIIDEVSKVLEPHSYQKYSFFRGSRYAKTVAQQYLAQALQEKKSILYNITVLNYFMEGAKLRAQRHLERALYYDPDIQLENEEIFIEYFLEKNEFAQAFKLIEKLKNTEKACAYLIKHFTASQHQAMVTPGTPLARELAKHYARDKKNIASIRLASKLDPDLEKNDPLSIFRLLIMDKQFDEAYTLYNTHSKVITFDADLRSIAASHFHAESESQLKIGRSFRERCEWGKASEGYLRALYAARKSCEFESMERRVQYHSSCKRLYAQVLTDADIACNEDISQSDIASIRKAIELLRTCAPKEKPEIEYHLEALVKALMRQADYLCSLIRVSLCYSADYETRQKHHAMHEKHFTLILNTLKEVAHLLKGVSDPTQKLILGKAYFLMGDINLFFDLKENPLSYFHKAVEAVPLNPFYNLRYYEQQEETQREEKYRERGLQGLRALGYQAYDWAEWDPERWNASHRVSRIKEIHLLEETKPSAGWSFGFS</sequence>
<evidence type="ECO:0000313" key="1">
    <source>
        <dbReference type="EMBL" id="KTC71640.1"/>
    </source>
</evidence>